<proteinExistence type="predicted"/>
<name>A0A2P2N948_RHIMU</name>
<evidence type="ECO:0000313" key="1">
    <source>
        <dbReference type="EMBL" id="MBX38950.1"/>
    </source>
</evidence>
<sequence>MNCPDELQTTKIGRETKLETLLLEVVRLTC</sequence>
<accession>A0A2P2N948</accession>
<dbReference type="AlphaFoldDB" id="A0A2P2N948"/>
<reference evidence="1" key="1">
    <citation type="submission" date="2018-02" db="EMBL/GenBank/DDBJ databases">
        <title>Rhizophora mucronata_Transcriptome.</title>
        <authorList>
            <person name="Meera S.P."/>
            <person name="Sreeshan A."/>
            <person name="Augustine A."/>
        </authorList>
    </citation>
    <scope>NUCLEOTIDE SEQUENCE</scope>
    <source>
        <tissue evidence="1">Leaf</tissue>
    </source>
</reference>
<organism evidence="1">
    <name type="scientific">Rhizophora mucronata</name>
    <name type="common">Asiatic mangrove</name>
    <dbReference type="NCBI Taxonomy" id="61149"/>
    <lineage>
        <taxon>Eukaryota</taxon>
        <taxon>Viridiplantae</taxon>
        <taxon>Streptophyta</taxon>
        <taxon>Embryophyta</taxon>
        <taxon>Tracheophyta</taxon>
        <taxon>Spermatophyta</taxon>
        <taxon>Magnoliopsida</taxon>
        <taxon>eudicotyledons</taxon>
        <taxon>Gunneridae</taxon>
        <taxon>Pentapetalae</taxon>
        <taxon>rosids</taxon>
        <taxon>fabids</taxon>
        <taxon>Malpighiales</taxon>
        <taxon>Rhizophoraceae</taxon>
        <taxon>Rhizophora</taxon>
    </lineage>
</organism>
<protein>
    <submittedName>
        <fullName evidence="1">Uncharacterized protein</fullName>
    </submittedName>
</protein>
<dbReference type="EMBL" id="GGEC01058466">
    <property type="protein sequence ID" value="MBX38950.1"/>
    <property type="molecule type" value="Transcribed_RNA"/>
</dbReference>